<reference evidence="2" key="1">
    <citation type="submission" date="2016-09" db="EMBL/GenBank/DDBJ databases">
        <title>Genome sequence of Chlorobaculum limnaeum.</title>
        <authorList>
            <person name="Liu Z."/>
            <person name="Tank M."/>
            <person name="Bryant D.A."/>
        </authorList>
    </citation>
    <scope>NUCLEOTIDE SEQUENCE [LARGE SCALE GENOMIC DNA]</scope>
    <source>
        <strain evidence="2">DSM 1677</strain>
    </source>
</reference>
<dbReference type="PANTHER" id="PTHR11060">
    <property type="entry name" value="PROTEIN MEMO1"/>
    <property type="match status" value="1"/>
</dbReference>
<dbReference type="InterPro" id="IPR002737">
    <property type="entry name" value="MEMO1_fam"/>
</dbReference>
<evidence type="ECO:0000256" key="1">
    <source>
        <dbReference type="ARBA" id="ARBA00006315"/>
    </source>
</evidence>
<dbReference type="Gene3D" id="3.40.830.10">
    <property type="entry name" value="LigB-like"/>
    <property type="match status" value="1"/>
</dbReference>
<comment type="similarity">
    <text evidence="1">Belongs to the MEMO1 family.</text>
</comment>
<dbReference type="NCBIfam" id="TIGR04336">
    <property type="entry name" value="AmmeMemoSam_B"/>
    <property type="match status" value="1"/>
</dbReference>
<evidence type="ECO:0000313" key="3">
    <source>
        <dbReference type="Proteomes" id="UP000095185"/>
    </source>
</evidence>
<dbReference type="EMBL" id="CP017305">
    <property type="protein sequence ID" value="AOS84587.1"/>
    <property type="molecule type" value="Genomic_DNA"/>
</dbReference>
<sequence>MQPNVRNPAVAETFYPDDPAEIEAVLTRLFRHDQTEATAPASTPAPKALVVPHAGWSYSGAVAAAAFRTVAGRAFQTVVLLGNAHTALFDGIALDPHDAWLTPEGTVPLDRAMRSRLIALDPRKYHQSGEAHRRDHVLEVQLPMLQHVLQPGFTILPLLFGQNPADAYRQCADRLLSVMRDDDLLVASSDLSHYPSSADAVAIDRTTLQLMAELDISGLVRHESTIMRQGIAGLETAFCGPDAVKTVLEIARRKRWHGEVVAYRNSGEAEGGNRSSVVGYGAVVFRES</sequence>
<dbReference type="AlphaFoldDB" id="A0A1D8D5K4"/>
<dbReference type="PANTHER" id="PTHR11060:SF0">
    <property type="entry name" value="PROTEIN MEMO1"/>
    <property type="match status" value="1"/>
</dbReference>
<organism evidence="2 3">
    <name type="scientific">Chlorobaculum limnaeum</name>
    <dbReference type="NCBI Taxonomy" id="274537"/>
    <lineage>
        <taxon>Bacteria</taxon>
        <taxon>Pseudomonadati</taxon>
        <taxon>Chlorobiota</taxon>
        <taxon>Chlorobiia</taxon>
        <taxon>Chlorobiales</taxon>
        <taxon>Chlorobiaceae</taxon>
        <taxon>Chlorobaculum</taxon>
    </lineage>
</organism>
<keyword evidence="3" id="KW-1185">Reference proteome</keyword>
<dbReference type="RefSeq" id="WP_069810779.1">
    <property type="nucleotide sequence ID" value="NZ_CP017305.1"/>
</dbReference>
<evidence type="ECO:0000313" key="2">
    <source>
        <dbReference type="EMBL" id="AOS84587.1"/>
    </source>
</evidence>
<name>A0A1D8D5K4_CHLLM</name>
<dbReference type="CDD" id="cd07361">
    <property type="entry name" value="MEMO_like"/>
    <property type="match status" value="1"/>
</dbReference>
<dbReference type="KEGG" id="clz:BIU88_10840"/>
<dbReference type="Pfam" id="PF01875">
    <property type="entry name" value="Memo"/>
    <property type="match status" value="1"/>
</dbReference>
<dbReference type="STRING" id="274537.BIU88_10840"/>
<gene>
    <name evidence="2" type="ORF">BIU88_10840</name>
</gene>
<dbReference type="Proteomes" id="UP000095185">
    <property type="component" value="Chromosome"/>
</dbReference>
<accession>A0A1D8D5K4</accession>
<proteinExistence type="inferred from homology"/>
<protein>
    <submittedName>
        <fullName evidence="2">AmmeMemoRadiSam system protein B</fullName>
    </submittedName>
</protein>